<organism evidence="2 3">
    <name type="scientific">Bifidobacterium mongoliense DSM 21395</name>
    <dbReference type="NCBI Taxonomy" id="1437603"/>
    <lineage>
        <taxon>Bacteria</taxon>
        <taxon>Bacillati</taxon>
        <taxon>Actinomycetota</taxon>
        <taxon>Actinomycetes</taxon>
        <taxon>Bifidobacteriales</taxon>
        <taxon>Bifidobacteriaceae</taxon>
        <taxon>Bifidobacterium</taxon>
    </lineage>
</organism>
<name>A0A087CAC1_9BIFI</name>
<accession>A0A087CAC1</accession>
<sequence length="122" mass="13774">MQWRHDHFITQHTVTQHAVTDCATHHCAIHPFAIPHCPVPFRRRGATTALRANPVLPGGRAGVVRTGFDMSLHARRSRPPADPDPTRQRHDPRHRRTAHGRPRLRPTGLDGTGGLLFPRPHR</sequence>
<evidence type="ECO:0000256" key="1">
    <source>
        <dbReference type="SAM" id="MobiDB-lite"/>
    </source>
</evidence>
<dbReference type="Proteomes" id="UP000029082">
    <property type="component" value="Unassembled WGS sequence"/>
</dbReference>
<feature type="compositionally biased region" description="Basic and acidic residues" evidence="1">
    <location>
        <begin position="79"/>
        <end position="89"/>
    </location>
</feature>
<dbReference type="AlphaFoldDB" id="A0A087CAC1"/>
<protein>
    <submittedName>
        <fullName evidence="2">Uncharacterized protein</fullName>
    </submittedName>
</protein>
<dbReference type="EMBL" id="JGZE01000001">
    <property type="protein sequence ID" value="KFI80221.1"/>
    <property type="molecule type" value="Genomic_DNA"/>
</dbReference>
<comment type="caution">
    <text evidence="2">The sequence shown here is derived from an EMBL/GenBank/DDBJ whole genome shotgun (WGS) entry which is preliminary data.</text>
</comment>
<proteinExistence type="predicted"/>
<feature type="region of interest" description="Disordered" evidence="1">
    <location>
        <begin position="71"/>
        <end position="122"/>
    </location>
</feature>
<evidence type="ECO:0000313" key="3">
    <source>
        <dbReference type="Proteomes" id="UP000029082"/>
    </source>
</evidence>
<evidence type="ECO:0000313" key="2">
    <source>
        <dbReference type="EMBL" id="KFI80221.1"/>
    </source>
</evidence>
<keyword evidence="3" id="KW-1185">Reference proteome</keyword>
<reference evidence="2 3" key="1">
    <citation type="submission" date="2014-03" db="EMBL/GenBank/DDBJ databases">
        <title>Genomics of Bifidobacteria.</title>
        <authorList>
            <person name="Ventura M."/>
            <person name="Milani C."/>
            <person name="Lugli G.A."/>
        </authorList>
    </citation>
    <scope>NUCLEOTIDE SEQUENCE [LARGE SCALE GENOMIC DNA]</scope>
    <source>
        <strain evidence="2 3">DSM 21395</strain>
    </source>
</reference>
<gene>
    <name evidence="2" type="ORF">BMON_1909</name>
</gene>
<feature type="compositionally biased region" description="Basic residues" evidence="1">
    <location>
        <begin position="90"/>
        <end position="104"/>
    </location>
</feature>